<sequence length="729" mass="81959">MHMFCPRFTAASDCGNRVHKGGGIIVRRLARAAANGKTHAGGLRRLVGFTPVVRDFVLGAPSFLTAARDFGHLVREVDPHGFKGDIHALRHKDAVSTQRHVADALASKEENIIFSGAYRTGKLTILKAIGEACEKEKKKVAYVSADARRASRLNGMMLYHFLGLRYLGRNELPSQDQLEGTLERHARLCESTYGACVPSLATADVVILDAVDQIPPTIIVSMDRVCRNLRGCSAKAFGGLRIFAAADFWRMPVHPGSDTGGYIYQLDNWDELFPRQRLLEKIHGQSRKLTALVNKAYFGLLAPKDIEELEAHSAANRSAVRDGNEGSEVEAGDAEENEDENGAADAPSIWGAGRHGNNTHNNKNSNNSHSNHGSRRLLGHGVALPPQKLISNVEAIIKFTSRFPKQPAIRVPPPRFRTLKRTEIGNYVVNMLLQSSLPLAFSLVDLLNLDVGSSVHLLLDAPASFGVPAGTVGEVLQVKEHVLVVHFPSVHRTVDVPRMRVSVYHSFYPEVRYEIQQFPLFPRQSISPLNMLTYQHAYHVNINCHHLADTNDLGNMLARMRSFDDFTIERTQDFARLDGMIHEPTRIYYQRIANRPLSTASEQWCRNCKSYVPTNEFYHHWDRCIQQVRWCSECNTRIPLERLGPHQEKHQIVLCLDCGRAVEWRRWEGHRLTCSAMMREVSPENEFLPLRTRQLALEMGLDKRDLHTMRAFSRSLLPKSRKHCDGGNA</sequence>
<dbReference type="RefSeq" id="XP_029234349.1">
    <property type="nucleotide sequence ID" value="XM_029385775.1"/>
</dbReference>
<feature type="compositionally biased region" description="Acidic residues" evidence="1">
    <location>
        <begin position="325"/>
        <end position="342"/>
    </location>
</feature>
<feature type="region of interest" description="Disordered" evidence="1">
    <location>
        <begin position="315"/>
        <end position="378"/>
    </location>
</feature>
<dbReference type="InterPro" id="IPR027417">
    <property type="entry name" value="P-loop_NTPase"/>
</dbReference>
<dbReference type="Proteomes" id="UP000283634">
    <property type="component" value="Unassembled WGS sequence"/>
</dbReference>
<dbReference type="EMBL" id="MKGL01000514">
    <property type="protein sequence ID" value="RNE97884.1"/>
    <property type="molecule type" value="Genomic_DNA"/>
</dbReference>
<evidence type="ECO:0000313" key="2">
    <source>
        <dbReference type="EMBL" id="RNE97884.1"/>
    </source>
</evidence>
<keyword evidence="3" id="KW-1185">Reference proteome</keyword>
<evidence type="ECO:0000256" key="1">
    <source>
        <dbReference type="SAM" id="MobiDB-lite"/>
    </source>
</evidence>
<dbReference type="GeneID" id="40333003"/>
<dbReference type="OrthoDB" id="242938at2759"/>
<gene>
    <name evidence="2" type="ORF">TraAM80_09070</name>
</gene>
<organism evidence="2 3">
    <name type="scientific">Trypanosoma rangeli</name>
    <dbReference type="NCBI Taxonomy" id="5698"/>
    <lineage>
        <taxon>Eukaryota</taxon>
        <taxon>Discoba</taxon>
        <taxon>Euglenozoa</taxon>
        <taxon>Kinetoplastea</taxon>
        <taxon>Metakinetoplastina</taxon>
        <taxon>Trypanosomatida</taxon>
        <taxon>Trypanosomatidae</taxon>
        <taxon>Trypanosoma</taxon>
        <taxon>Herpetosoma</taxon>
    </lineage>
</organism>
<dbReference type="AlphaFoldDB" id="A0A422MXA7"/>
<feature type="compositionally biased region" description="Low complexity" evidence="1">
    <location>
        <begin position="355"/>
        <end position="371"/>
    </location>
</feature>
<reference evidence="2 3" key="1">
    <citation type="journal article" date="2018" name="BMC Genomics">
        <title>Genomic comparison of Trypanosoma conorhini and Trypanosoma rangeli to Trypanosoma cruzi strains of high and low virulence.</title>
        <authorList>
            <person name="Bradwell K.R."/>
            <person name="Koparde V.N."/>
            <person name="Matveyev A.V."/>
            <person name="Serrano M.G."/>
            <person name="Alves J.M."/>
            <person name="Parikh H."/>
            <person name="Huang B."/>
            <person name="Lee V."/>
            <person name="Espinosa-Alvarez O."/>
            <person name="Ortiz P.A."/>
            <person name="Costa-Martins A.G."/>
            <person name="Teixeira M.M."/>
            <person name="Buck G.A."/>
        </authorList>
    </citation>
    <scope>NUCLEOTIDE SEQUENCE [LARGE SCALE GENOMIC DNA]</scope>
    <source>
        <strain evidence="2 3">AM80</strain>
    </source>
</reference>
<protein>
    <submittedName>
        <fullName evidence="2">Uncharacterized protein</fullName>
    </submittedName>
</protein>
<name>A0A422MXA7_TRYRA</name>
<dbReference type="OMA" id="MSIAQWT"/>
<proteinExistence type="predicted"/>
<comment type="caution">
    <text evidence="2">The sequence shown here is derived from an EMBL/GenBank/DDBJ whole genome shotgun (WGS) entry which is preliminary data.</text>
</comment>
<dbReference type="VEuPathDB" id="TriTrypDB:TRSC58_04137"/>
<accession>A0A422MXA7</accession>
<dbReference type="SUPFAM" id="SSF52540">
    <property type="entry name" value="P-loop containing nucleoside triphosphate hydrolases"/>
    <property type="match status" value="1"/>
</dbReference>
<evidence type="ECO:0000313" key="3">
    <source>
        <dbReference type="Proteomes" id="UP000283634"/>
    </source>
</evidence>